<accession>A0ABV5ECQ7</accession>
<dbReference type="PANTHER" id="PTHR42681:SF1">
    <property type="entry name" value="MALONYL-COA-ACYL CARRIER PROTEIN TRANSACYLASE, MITOCHONDRIAL"/>
    <property type="match status" value="1"/>
</dbReference>
<reference evidence="6 7" key="1">
    <citation type="submission" date="2024-01" db="EMBL/GenBank/DDBJ databases">
        <title>Genome mining of biosynthetic gene clusters to explore secondary metabolites of Streptomyces sp.</title>
        <authorList>
            <person name="Baig A."/>
            <person name="Ajitkumar Shintre N."/>
            <person name="Kumar H."/>
            <person name="Anbarasu A."/>
            <person name="Ramaiah S."/>
        </authorList>
    </citation>
    <scope>NUCLEOTIDE SEQUENCE [LARGE SCALE GENOMIC DNA]</scope>
    <source>
        <strain evidence="6 7">A57</strain>
    </source>
</reference>
<evidence type="ECO:0000313" key="6">
    <source>
        <dbReference type="EMBL" id="MFB8774640.1"/>
    </source>
</evidence>
<dbReference type="SUPFAM" id="SSF55048">
    <property type="entry name" value="Probable ACP-binding domain of malonyl-CoA ACP transacylase"/>
    <property type="match status" value="1"/>
</dbReference>
<proteinExistence type="inferred from homology"/>
<sequence>MTVIHVFPGQGAHHVGMGRQLFESYPHLVRQADAVLGYSVEELCLTGPEQRLSDTRYTQCAMYVVGALSYVDQVRASGRLPDFVAGHSLGEYVALFAAGAFDFVTGLELVAERAAAMAEAGPGAMAAVLGITADRVREILARDGAPDVDVANLNAPEQTVVSGPPAAIAEAMTLLGKETRAVVPLKVSGAFHSRTMAPAAARFERFLDGYRFAPLRIPVVSNATARPYDDTETAALLVRQLTSPVRWTESVRYLLDQPDPEFHELGPGQVLTGLIAQIRAGRPALTAVSN</sequence>
<comment type="caution">
    <text evidence="6">The sequence shown here is derived from an EMBL/GenBank/DDBJ whole genome shotgun (WGS) entry which is preliminary data.</text>
</comment>
<dbReference type="Gene3D" id="3.40.366.10">
    <property type="entry name" value="Malonyl-Coenzyme A Acyl Carrier Protein, domain 2"/>
    <property type="match status" value="1"/>
</dbReference>
<evidence type="ECO:0000313" key="7">
    <source>
        <dbReference type="Proteomes" id="UP001585080"/>
    </source>
</evidence>
<dbReference type="NCBIfam" id="TIGR00128">
    <property type="entry name" value="fabD"/>
    <property type="match status" value="1"/>
</dbReference>
<dbReference type="InterPro" id="IPR001227">
    <property type="entry name" value="Ac_transferase_dom_sf"/>
</dbReference>
<keyword evidence="1 4" id="KW-0808">Transferase</keyword>
<dbReference type="InterPro" id="IPR016035">
    <property type="entry name" value="Acyl_Trfase/lysoPLipase"/>
</dbReference>
<dbReference type="InterPro" id="IPR016036">
    <property type="entry name" value="Malonyl_transacylase_ACP-bd"/>
</dbReference>
<dbReference type="EMBL" id="JAYMRP010000014">
    <property type="protein sequence ID" value="MFB8774640.1"/>
    <property type="molecule type" value="Genomic_DNA"/>
</dbReference>
<keyword evidence="7" id="KW-1185">Reference proteome</keyword>
<evidence type="ECO:0000256" key="1">
    <source>
        <dbReference type="ARBA" id="ARBA00022679"/>
    </source>
</evidence>
<comment type="catalytic activity">
    <reaction evidence="3 4">
        <text>holo-[ACP] + malonyl-CoA = malonyl-[ACP] + CoA</text>
        <dbReference type="Rhea" id="RHEA:41792"/>
        <dbReference type="Rhea" id="RHEA-COMP:9623"/>
        <dbReference type="Rhea" id="RHEA-COMP:9685"/>
        <dbReference type="ChEBI" id="CHEBI:57287"/>
        <dbReference type="ChEBI" id="CHEBI:57384"/>
        <dbReference type="ChEBI" id="CHEBI:64479"/>
        <dbReference type="ChEBI" id="CHEBI:78449"/>
        <dbReference type="EC" id="2.3.1.39"/>
    </reaction>
</comment>
<dbReference type="Pfam" id="PF00698">
    <property type="entry name" value="Acyl_transf_1"/>
    <property type="match status" value="1"/>
</dbReference>
<dbReference type="PANTHER" id="PTHR42681">
    <property type="entry name" value="MALONYL-COA-ACYL CARRIER PROTEIN TRANSACYLASE, MITOCHONDRIAL"/>
    <property type="match status" value="1"/>
</dbReference>
<dbReference type="InterPro" id="IPR024925">
    <property type="entry name" value="Malonyl_CoA-ACP_transAc"/>
</dbReference>
<dbReference type="GO" id="GO:0004314">
    <property type="term" value="F:[acyl-carrier-protein] S-malonyltransferase activity"/>
    <property type="evidence" value="ECO:0007669"/>
    <property type="project" value="UniProtKB-EC"/>
</dbReference>
<keyword evidence="2 4" id="KW-0012">Acyltransferase</keyword>
<dbReference type="EC" id="2.3.1.39" evidence="4"/>
<evidence type="ECO:0000256" key="4">
    <source>
        <dbReference type="PIRNR" id="PIRNR000446"/>
    </source>
</evidence>
<name>A0ABV5ECQ7_9ACTN</name>
<evidence type="ECO:0000256" key="3">
    <source>
        <dbReference type="ARBA" id="ARBA00048462"/>
    </source>
</evidence>
<protein>
    <recommendedName>
        <fullName evidence="4">Malonyl CoA-acyl carrier protein transacylase</fullName>
        <ecNumber evidence="4">2.3.1.39</ecNumber>
    </recommendedName>
</protein>
<dbReference type="InterPro" id="IPR014043">
    <property type="entry name" value="Acyl_transferase_dom"/>
</dbReference>
<organism evidence="6 7">
    <name type="scientific">Streptomyces broussonetiae</name>
    <dbReference type="NCBI Taxonomy" id="2686304"/>
    <lineage>
        <taxon>Bacteria</taxon>
        <taxon>Bacillati</taxon>
        <taxon>Actinomycetota</taxon>
        <taxon>Actinomycetes</taxon>
        <taxon>Kitasatosporales</taxon>
        <taxon>Streptomycetaceae</taxon>
        <taxon>Streptomyces</taxon>
    </lineage>
</organism>
<dbReference type="Gene3D" id="3.30.70.250">
    <property type="entry name" value="Malonyl-CoA ACP transacylase, ACP-binding"/>
    <property type="match status" value="1"/>
</dbReference>
<dbReference type="InterPro" id="IPR004410">
    <property type="entry name" value="Malonyl_CoA-ACP_transAc_FabD"/>
</dbReference>
<feature type="domain" description="Malonyl-CoA:ACP transacylase (MAT)" evidence="5">
    <location>
        <begin position="6"/>
        <end position="290"/>
    </location>
</feature>
<dbReference type="SUPFAM" id="SSF52151">
    <property type="entry name" value="FabD/lysophospholipase-like"/>
    <property type="match status" value="1"/>
</dbReference>
<evidence type="ECO:0000259" key="5">
    <source>
        <dbReference type="SMART" id="SM00827"/>
    </source>
</evidence>
<gene>
    <name evidence="6" type="primary">fabD</name>
    <name evidence="6" type="ORF">VSS16_18225</name>
</gene>
<dbReference type="RefSeq" id="WP_376733340.1">
    <property type="nucleotide sequence ID" value="NZ_JAYMRP010000014.1"/>
</dbReference>
<dbReference type="InterPro" id="IPR050858">
    <property type="entry name" value="Mal-CoA-ACP_Trans/PKS_FabD"/>
</dbReference>
<evidence type="ECO:0000256" key="2">
    <source>
        <dbReference type="ARBA" id="ARBA00023315"/>
    </source>
</evidence>
<dbReference type="PIRSF" id="PIRSF000446">
    <property type="entry name" value="Mct"/>
    <property type="match status" value="1"/>
</dbReference>
<comment type="similarity">
    <text evidence="4">Belongs to the fabD family.</text>
</comment>
<dbReference type="Proteomes" id="UP001585080">
    <property type="component" value="Unassembled WGS sequence"/>
</dbReference>
<dbReference type="SMART" id="SM00827">
    <property type="entry name" value="PKS_AT"/>
    <property type="match status" value="1"/>
</dbReference>